<dbReference type="RefSeq" id="YP_009755907.1">
    <property type="nucleotide sequence ID" value="NC_046965.1"/>
</dbReference>
<dbReference type="EMBL" id="MK359255">
    <property type="protein sequence ID" value="QCB65104.1"/>
    <property type="molecule type" value="Genomic_RNA"/>
</dbReference>
<organism evidence="1 2">
    <name type="scientific">Canada goose coronavirus</name>
    <dbReference type="NCBI Taxonomy" id="2569586"/>
    <lineage>
        <taxon>Viruses</taxon>
        <taxon>Riboviria</taxon>
        <taxon>Orthornavirae</taxon>
        <taxon>Pisuviricota</taxon>
        <taxon>Pisoniviricetes</taxon>
        <taxon>Nidovirales</taxon>
        <taxon>Cornidovirineae</taxon>
        <taxon>Coronaviridae</taxon>
        <taxon>Orthocoronavirinae</taxon>
        <taxon>Gammacoronavirus</taxon>
    </lineage>
</organism>
<dbReference type="InterPro" id="IPR008458">
    <property type="entry name" value="Acc_prot_5b_avian_CoV"/>
</dbReference>
<sequence>MNNPFATATARKARVVCLNRGARSVYFLNKQGLPVPCPHCTTLVVRGLLCEEHQFDDNIYIGWHPEGTLEHARTRVGNRMLQHRF</sequence>
<accession>A0A4D6FTQ4</accession>
<dbReference type="Pfam" id="PF05528">
    <property type="entry name" value="Acc5b_avian_CoV"/>
    <property type="match status" value="1"/>
</dbReference>
<name>A0A4D6FTQ4_9GAMC</name>
<protein>
    <submittedName>
        <fullName evidence="1">ORF8b</fullName>
    </submittedName>
</protein>
<dbReference type="KEGG" id="vg:54124789"/>
<evidence type="ECO:0000313" key="1">
    <source>
        <dbReference type="EMBL" id="QCB65104.1"/>
    </source>
</evidence>
<proteinExistence type="predicted"/>
<reference evidence="1 2" key="1">
    <citation type="journal article" date="2019" name="Sci. Rep.">
        <title>Genome Organization of Canada Goose Coronavirus, A Novel Species Identified in a Mass Die-off of Canada Geese.</title>
        <authorList>
            <person name="Papineau A."/>
            <person name="Berhane Y."/>
            <person name="Wylie T.N."/>
            <person name="Wylie K.M."/>
            <person name="Sharpe S."/>
            <person name="Lung O."/>
        </authorList>
    </citation>
    <scope>NUCLEOTIDE SEQUENCE [LARGE SCALE GENOMIC DNA]</scope>
    <source>
        <strain evidence="1 2">Cambridge_Bay_2017</strain>
    </source>
</reference>
<dbReference type="GeneID" id="54124789"/>
<dbReference type="Proteomes" id="UP000502003">
    <property type="component" value="Segment"/>
</dbReference>
<evidence type="ECO:0000313" key="2">
    <source>
        <dbReference type="Proteomes" id="UP000502003"/>
    </source>
</evidence>
<keyword evidence="2" id="KW-1185">Reference proteome</keyword>